<dbReference type="AlphaFoldDB" id="A0A410RZ37"/>
<keyword evidence="1" id="KW-0808">Transferase</keyword>
<evidence type="ECO:0000256" key="2">
    <source>
        <dbReference type="ARBA" id="ARBA00022741"/>
    </source>
</evidence>
<dbReference type="EMBL" id="CP034669">
    <property type="protein sequence ID" value="QAT87096.1"/>
    <property type="molecule type" value="Genomic_DNA"/>
</dbReference>
<dbReference type="CDD" id="cd14014">
    <property type="entry name" value="STKc_PknB_like"/>
    <property type="match status" value="1"/>
</dbReference>
<dbReference type="InterPro" id="IPR008266">
    <property type="entry name" value="Tyr_kinase_AS"/>
</dbReference>
<protein>
    <submittedName>
        <fullName evidence="8">Putative serine/threonine protein kinase</fullName>
    </submittedName>
</protein>
<keyword evidence="6" id="KW-1133">Transmembrane helix</keyword>
<dbReference type="PROSITE" id="PS00109">
    <property type="entry name" value="PROTEIN_KINASE_TYR"/>
    <property type="match status" value="1"/>
</dbReference>
<keyword evidence="6" id="KW-0472">Membrane</keyword>
<evidence type="ECO:0000259" key="7">
    <source>
        <dbReference type="PROSITE" id="PS50011"/>
    </source>
</evidence>
<gene>
    <name evidence="8" type="primary">pkn6I</name>
    <name evidence="8" type="ORF">EJ065_5563</name>
</gene>
<accession>A0A410RZ37</accession>
<dbReference type="PROSITE" id="PS50011">
    <property type="entry name" value="PROTEIN_KINASE_DOM"/>
    <property type="match status" value="1"/>
</dbReference>
<dbReference type="Gene3D" id="1.10.510.10">
    <property type="entry name" value="Transferase(Phosphotransferase) domain 1"/>
    <property type="match status" value="1"/>
</dbReference>
<feature type="transmembrane region" description="Helical" evidence="6">
    <location>
        <begin position="410"/>
        <end position="433"/>
    </location>
</feature>
<proteinExistence type="predicted"/>
<name>A0A410RZ37_CORCK</name>
<dbReference type="PANTHER" id="PTHR43289:SF34">
    <property type="entry name" value="SERINE_THREONINE-PROTEIN KINASE YBDM-RELATED"/>
    <property type="match status" value="1"/>
</dbReference>
<dbReference type="SUPFAM" id="SSF56112">
    <property type="entry name" value="Protein kinase-like (PK-like)"/>
    <property type="match status" value="1"/>
</dbReference>
<evidence type="ECO:0000256" key="5">
    <source>
        <dbReference type="SAM" id="MobiDB-lite"/>
    </source>
</evidence>
<evidence type="ECO:0000313" key="8">
    <source>
        <dbReference type="EMBL" id="QAT87096.1"/>
    </source>
</evidence>
<dbReference type="GO" id="GO:0004674">
    <property type="term" value="F:protein serine/threonine kinase activity"/>
    <property type="evidence" value="ECO:0007669"/>
    <property type="project" value="UniProtKB-KW"/>
</dbReference>
<organism evidence="8 9">
    <name type="scientific">Corallococcus coralloides</name>
    <name type="common">Myxococcus coralloides</name>
    <dbReference type="NCBI Taxonomy" id="184914"/>
    <lineage>
        <taxon>Bacteria</taxon>
        <taxon>Pseudomonadati</taxon>
        <taxon>Myxococcota</taxon>
        <taxon>Myxococcia</taxon>
        <taxon>Myxococcales</taxon>
        <taxon>Cystobacterineae</taxon>
        <taxon>Myxococcaceae</taxon>
        <taxon>Corallococcus</taxon>
    </lineage>
</organism>
<evidence type="ECO:0000256" key="3">
    <source>
        <dbReference type="ARBA" id="ARBA00022777"/>
    </source>
</evidence>
<evidence type="ECO:0000256" key="6">
    <source>
        <dbReference type="SAM" id="Phobius"/>
    </source>
</evidence>
<dbReference type="GO" id="GO:0005524">
    <property type="term" value="F:ATP binding"/>
    <property type="evidence" value="ECO:0007669"/>
    <property type="project" value="UniProtKB-KW"/>
</dbReference>
<evidence type="ECO:0000256" key="4">
    <source>
        <dbReference type="ARBA" id="ARBA00022840"/>
    </source>
</evidence>
<dbReference type="Gene3D" id="3.30.200.20">
    <property type="entry name" value="Phosphorylase Kinase, domain 1"/>
    <property type="match status" value="1"/>
</dbReference>
<sequence length="434" mass="45997">MDRVDTATPLPAAPGVDILFGKYRMVQRLATGGMAHLFLATIDGPDGFSKACVIKRILPEYANLEPFARMFADEAKVAALLTHPNIVQVFDFGKIDGQYYLAMEWIQGQSLDRIMRHAAAAHIPLGPRVTVDVGLAMSDALTYAHAKTLSDGTPLKLVHRDITPGNVLVSRDGIVKLADFGIVKSSVNLERTVAGVVKGKYAYMSPEQITNRELDHRSDLYSLGIVLYEASTGRRLFKRDSMEATIMAASAGDVPPPSHVAPGFPPDLERILLKCLAKDPAQRYQTARELHDDLERYRTAQHWTSGGRELASLMATLFPPDASGRVSTALAVPGSMPGSSPGASADASGMGSTRTPTGVSAPSPFAPPEHAVDLREPSALVPTGMLPRGAGTGSTTGVIPPPEPAAVAGAFPWGLAAAAGVALVGSVVFWLFIA</sequence>
<evidence type="ECO:0000256" key="1">
    <source>
        <dbReference type="ARBA" id="ARBA00022679"/>
    </source>
</evidence>
<keyword evidence="4" id="KW-0067">ATP-binding</keyword>
<keyword evidence="2" id="KW-0547">Nucleotide-binding</keyword>
<dbReference type="InterPro" id="IPR011009">
    <property type="entry name" value="Kinase-like_dom_sf"/>
</dbReference>
<dbReference type="Pfam" id="PF00069">
    <property type="entry name" value="Pkinase"/>
    <property type="match status" value="1"/>
</dbReference>
<evidence type="ECO:0000313" key="9">
    <source>
        <dbReference type="Proteomes" id="UP000288758"/>
    </source>
</evidence>
<keyword evidence="6" id="KW-0812">Transmembrane</keyword>
<keyword evidence="3 8" id="KW-0418">Kinase</keyword>
<feature type="region of interest" description="Disordered" evidence="5">
    <location>
        <begin position="334"/>
        <end position="362"/>
    </location>
</feature>
<dbReference type="Proteomes" id="UP000288758">
    <property type="component" value="Chromosome"/>
</dbReference>
<feature type="compositionally biased region" description="Low complexity" evidence="5">
    <location>
        <begin position="334"/>
        <end position="352"/>
    </location>
</feature>
<keyword evidence="8" id="KW-0723">Serine/threonine-protein kinase</keyword>
<reference evidence="8 9" key="1">
    <citation type="submission" date="2018-12" db="EMBL/GenBank/DDBJ databases">
        <title>Complete Genome Sequence of the Corallopyronin A producing Myxobacterium Corallococcus coralloides B035.</title>
        <authorList>
            <person name="Bouhired S.M."/>
            <person name="Rupp O."/>
            <person name="Blom J."/>
            <person name="Schaeberle T.F."/>
            <person name="Kehraus S."/>
            <person name="Schiefer A."/>
            <person name="Pfarr K."/>
            <person name="Goesmann A."/>
            <person name="Hoerauf A."/>
            <person name="Koenig G.M."/>
        </authorList>
    </citation>
    <scope>NUCLEOTIDE SEQUENCE [LARGE SCALE GENOMIC DNA]</scope>
    <source>
        <strain evidence="8 9">B035</strain>
    </source>
</reference>
<feature type="domain" description="Protein kinase" evidence="7">
    <location>
        <begin position="23"/>
        <end position="294"/>
    </location>
</feature>
<dbReference type="InterPro" id="IPR000719">
    <property type="entry name" value="Prot_kinase_dom"/>
</dbReference>
<dbReference type="PANTHER" id="PTHR43289">
    <property type="entry name" value="MITOGEN-ACTIVATED PROTEIN KINASE KINASE KINASE 20-RELATED"/>
    <property type="match status" value="1"/>
</dbReference>